<sequence length="56" mass="6596">MWRSHFQELTWLPVEARVAQLRLNMVHKIVNHRPPNILATIFLVLRNHTATEPDLA</sequence>
<dbReference type="AlphaFoldDB" id="A0A0E9VRI9"/>
<protein>
    <submittedName>
        <fullName evidence="1">Uncharacterized protein</fullName>
    </submittedName>
</protein>
<reference evidence="1" key="1">
    <citation type="submission" date="2014-11" db="EMBL/GenBank/DDBJ databases">
        <authorList>
            <person name="Amaro Gonzalez C."/>
        </authorList>
    </citation>
    <scope>NUCLEOTIDE SEQUENCE</scope>
</reference>
<evidence type="ECO:0000313" key="1">
    <source>
        <dbReference type="EMBL" id="JAH80701.1"/>
    </source>
</evidence>
<name>A0A0E9VRI9_ANGAN</name>
<reference evidence="1" key="2">
    <citation type="journal article" date="2015" name="Fish Shellfish Immunol.">
        <title>Early steps in the European eel (Anguilla anguilla)-Vibrio vulnificus interaction in the gills: Role of the RtxA13 toxin.</title>
        <authorList>
            <person name="Callol A."/>
            <person name="Pajuelo D."/>
            <person name="Ebbesson L."/>
            <person name="Teles M."/>
            <person name="MacKenzie S."/>
            <person name="Amaro C."/>
        </authorList>
    </citation>
    <scope>NUCLEOTIDE SEQUENCE</scope>
</reference>
<accession>A0A0E9VRI9</accession>
<proteinExistence type="predicted"/>
<organism evidence="1">
    <name type="scientific">Anguilla anguilla</name>
    <name type="common">European freshwater eel</name>
    <name type="synonym">Muraena anguilla</name>
    <dbReference type="NCBI Taxonomy" id="7936"/>
    <lineage>
        <taxon>Eukaryota</taxon>
        <taxon>Metazoa</taxon>
        <taxon>Chordata</taxon>
        <taxon>Craniata</taxon>
        <taxon>Vertebrata</taxon>
        <taxon>Euteleostomi</taxon>
        <taxon>Actinopterygii</taxon>
        <taxon>Neopterygii</taxon>
        <taxon>Teleostei</taxon>
        <taxon>Anguilliformes</taxon>
        <taxon>Anguillidae</taxon>
        <taxon>Anguilla</taxon>
    </lineage>
</organism>
<dbReference type="EMBL" id="GBXM01027876">
    <property type="protein sequence ID" value="JAH80701.1"/>
    <property type="molecule type" value="Transcribed_RNA"/>
</dbReference>